<dbReference type="HOGENOM" id="CLU_040082_4_0_1"/>
<dbReference type="STRING" id="933084.A0A067PJH4"/>
<reference evidence="2" key="1">
    <citation type="journal article" date="2014" name="Proc. Natl. Acad. Sci. U.S.A.">
        <title>Extensive sampling of basidiomycete genomes demonstrates inadequacy of the white-rot/brown-rot paradigm for wood decay fungi.</title>
        <authorList>
            <person name="Riley R."/>
            <person name="Salamov A.A."/>
            <person name="Brown D.W."/>
            <person name="Nagy L.G."/>
            <person name="Floudas D."/>
            <person name="Held B.W."/>
            <person name="Levasseur A."/>
            <person name="Lombard V."/>
            <person name="Morin E."/>
            <person name="Otillar R."/>
            <person name="Lindquist E.A."/>
            <person name="Sun H."/>
            <person name="LaButti K.M."/>
            <person name="Schmutz J."/>
            <person name="Jabbour D."/>
            <person name="Luo H."/>
            <person name="Baker S.E."/>
            <person name="Pisabarro A.G."/>
            <person name="Walton J.D."/>
            <person name="Blanchette R.A."/>
            <person name="Henrissat B."/>
            <person name="Martin F."/>
            <person name="Cullen D."/>
            <person name="Hibbett D.S."/>
            <person name="Grigoriev I.V."/>
        </authorList>
    </citation>
    <scope>NUCLEOTIDE SEQUENCE [LARGE SCALE GENOMIC DNA]</scope>
    <source>
        <strain evidence="2">MUCL 33604</strain>
    </source>
</reference>
<sequence length="116" mass="13534">QNVIERIFGVMKWQWRILVLPPEYGMDIQTRIPAALCAIHNFIRRFDPDYIDANKFQGDLLDEDNDVAWGDLAEGPANAAERARANTRRDRIALEMWEDYKRLLAEWGETVPMDVD</sequence>
<feature type="non-terminal residue" evidence="1">
    <location>
        <position position="1"/>
    </location>
</feature>
<gene>
    <name evidence="1" type="ORF">JAAARDRAFT_134355</name>
</gene>
<organism evidence="1 2">
    <name type="scientific">Jaapia argillacea MUCL 33604</name>
    <dbReference type="NCBI Taxonomy" id="933084"/>
    <lineage>
        <taxon>Eukaryota</taxon>
        <taxon>Fungi</taxon>
        <taxon>Dikarya</taxon>
        <taxon>Basidiomycota</taxon>
        <taxon>Agaricomycotina</taxon>
        <taxon>Agaricomycetes</taxon>
        <taxon>Agaricomycetidae</taxon>
        <taxon>Jaapiales</taxon>
        <taxon>Jaapiaceae</taxon>
        <taxon>Jaapia</taxon>
    </lineage>
</organism>
<dbReference type="OrthoDB" id="2684964at2759"/>
<evidence type="ECO:0000313" key="1">
    <source>
        <dbReference type="EMBL" id="KDQ55058.1"/>
    </source>
</evidence>
<dbReference type="AlphaFoldDB" id="A0A067PJH4"/>
<evidence type="ECO:0008006" key="3">
    <source>
        <dbReference type="Google" id="ProtNLM"/>
    </source>
</evidence>
<dbReference type="InParanoid" id="A0A067PJH4"/>
<keyword evidence="2" id="KW-1185">Reference proteome</keyword>
<dbReference type="EMBL" id="KL197726">
    <property type="protein sequence ID" value="KDQ55058.1"/>
    <property type="molecule type" value="Genomic_DNA"/>
</dbReference>
<evidence type="ECO:0000313" key="2">
    <source>
        <dbReference type="Proteomes" id="UP000027265"/>
    </source>
</evidence>
<name>A0A067PJH4_9AGAM</name>
<proteinExistence type="predicted"/>
<dbReference type="Proteomes" id="UP000027265">
    <property type="component" value="Unassembled WGS sequence"/>
</dbReference>
<protein>
    <recommendedName>
        <fullName evidence="3">DDE Tnp4 domain-containing protein</fullName>
    </recommendedName>
</protein>
<accession>A0A067PJH4</accession>